<evidence type="ECO:0000313" key="8">
    <source>
        <dbReference type="Ensembl" id="ENSMMMP00000000567.1"/>
    </source>
</evidence>
<feature type="transmembrane region" description="Helical" evidence="7">
    <location>
        <begin position="24"/>
        <end position="48"/>
    </location>
</feature>
<name>A0A8C5YMQ1_MARMA</name>
<dbReference type="InterPro" id="IPR030417">
    <property type="entry name" value="MS4A"/>
</dbReference>
<keyword evidence="5 7" id="KW-0472">Membrane</keyword>
<evidence type="ECO:0000256" key="1">
    <source>
        <dbReference type="ARBA" id="ARBA00004141"/>
    </source>
</evidence>
<comment type="subcellular location">
    <subcellularLocation>
        <location evidence="1">Membrane</location>
        <topology evidence="1">Multi-pass membrane protein</topology>
    </subcellularLocation>
</comment>
<feature type="region of interest" description="Disordered" evidence="6">
    <location>
        <begin position="186"/>
        <end position="213"/>
    </location>
</feature>
<evidence type="ECO:0000256" key="6">
    <source>
        <dbReference type="SAM" id="MobiDB-lite"/>
    </source>
</evidence>
<feature type="transmembrane region" description="Helical" evidence="7">
    <location>
        <begin position="68"/>
        <end position="87"/>
    </location>
</feature>
<keyword evidence="4 7" id="KW-1133">Transmembrane helix</keyword>
<reference evidence="8" key="2">
    <citation type="submission" date="2025-09" db="UniProtKB">
        <authorList>
            <consortium name="Ensembl"/>
        </authorList>
    </citation>
    <scope>IDENTIFICATION</scope>
</reference>
<reference evidence="8" key="1">
    <citation type="submission" date="2025-08" db="UniProtKB">
        <authorList>
            <consortium name="Ensembl"/>
        </authorList>
    </citation>
    <scope>IDENTIFICATION</scope>
</reference>
<dbReference type="PANTHER" id="PTHR23320">
    <property type="entry name" value="MEMBRANE-SPANNING 4-DOMAINS SUBFAMILY A MS4A -RELATED"/>
    <property type="match status" value="1"/>
</dbReference>
<keyword evidence="3 7" id="KW-0812">Transmembrane</keyword>
<dbReference type="GO" id="GO:0005886">
    <property type="term" value="C:plasma membrane"/>
    <property type="evidence" value="ECO:0007669"/>
    <property type="project" value="TreeGrafter"/>
</dbReference>
<evidence type="ECO:0000256" key="5">
    <source>
        <dbReference type="ARBA" id="ARBA00023136"/>
    </source>
</evidence>
<dbReference type="GO" id="GO:0005737">
    <property type="term" value="C:cytoplasm"/>
    <property type="evidence" value="ECO:0007669"/>
    <property type="project" value="Ensembl"/>
</dbReference>
<evidence type="ECO:0000256" key="4">
    <source>
        <dbReference type="ARBA" id="ARBA00022989"/>
    </source>
</evidence>
<sequence>AKPECVNNSDYQLMEGSQDHQKGVLQALGAVQILNGVVILALGIFLGSSEFLTHFFRHFFFFTFYTGYPLWGSVFFISSGSLTVVAGRKSTRMLMQNSFGMNIASATIAFVGIVFLLIHLVLNNQAFRSCPSSRSPDLCNYLGSSSNGLVSLMLIFTLLELCITISLSAMWCKGNCCDSREEISSLPSSMESGIPPNEGNSESIKTPQISKES</sequence>
<evidence type="ECO:0000256" key="3">
    <source>
        <dbReference type="ARBA" id="ARBA00022692"/>
    </source>
</evidence>
<dbReference type="Pfam" id="PF04103">
    <property type="entry name" value="CD20"/>
    <property type="match status" value="1"/>
</dbReference>
<evidence type="ECO:0000256" key="7">
    <source>
        <dbReference type="SAM" id="Phobius"/>
    </source>
</evidence>
<feature type="transmembrane region" description="Helical" evidence="7">
    <location>
        <begin position="150"/>
        <end position="172"/>
    </location>
</feature>
<accession>A0A8C5YMQ1</accession>
<feature type="compositionally biased region" description="Polar residues" evidence="6">
    <location>
        <begin position="198"/>
        <end position="213"/>
    </location>
</feature>
<dbReference type="AlphaFoldDB" id="A0A8C5YMQ1"/>
<dbReference type="InterPro" id="IPR007237">
    <property type="entry name" value="CD20-like"/>
</dbReference>
<dbReference type="GeneTree" id="ENSGT00940000162383"/>
<dbReference type="Proteomes" id="UP000694407">
    <property type="component" value="Unplaced"/>
</dbReference>
<proteinExistence type="inferred from homology"/>
<organism evidence="8 9">
    <name type="scientific">Marmota marmota marmota</name>
    <name type="common">Alpine marmot</name>
    <dbReference type="NCBI Taxonomy" id="9994"/>
    <lineage>
        <taxon>Eukaryota</taxon>
        <taxon>Metazoa</taxon>
        <taxon>Chordata</taxon>
        <taxon>Craniata</taxon>
        <taxon>Vertebrata</taxon>
        <taxon>Euteleostomi</taxon>
        <taxon>Mammalia</taxon>
        <taxon>Eutheria</taxon>
        <taxon>Euarchontoglires</taxon>
        <taxon>Glires</taxon>
        <taxon>Rodentia</taxon>
        <taxon>Sciuromorpha</taxon>
        <taxon>Sciuridae</taxon>
        <taxon>Xerinae</taxon>
        <taxon>Marmotini</taxon>
        <taxon>Marmota</taxon>
    </lineage>
</organism>
<feature type="transmembrane region" description="Helical" evidence="7">
    <location>
        <begin position="99"/>
        <end position="122"/>
    </location>
</feature>
<protein>
    <submittedName>
        <fullName evidence="8">Membrane spanning 4-domains A3</fullName>
    </submittedName>
</protein>
<comment type="similarity">
    <text evidence="2">Belongs to the MS4A family.</text>
</comment>
<gene>
    <name evidence="8" type="primary">MS4A3</name>
</gene>
<evidence type="ECO:0000256" key="2">
    <source>
        <dbReference type="ARBA" id="ARBA00009565"/>
    </source>
</evidence>
<evidence type="ECO:0000313" key="9">
    <source>
        <dbReference type="Proteomes" id="UP000694407"/>
    </source>
</evidence>
<keyword evidence="9" id="KW-1185">Reference proteome</keyword>
<dbReference type="PANTHER" id="PTHR23320:SF74">
    <property type="entry name" value="MEMBRANE-SPANNING 4-DOMAINS SUBFAMILY A MEMBER 3"/>
    <property type="match status" value="1"/>
</dbReference>
<dbReference type="Ensembl" id="ENSMMMT00000000622.1">
    <property type="protein sequence ID" value="ENSMMMP00000000567.1"/>
    <property type="gene ID" value="ENSMMMG00000000528.1"/>
</dbReference>